<accession>A0A3R9YB42</accession>
<feature type="transmembrane region" description="Helical" evidence="1">
    <location>
        <begin position="69"/>
        <end position="87"/>
    </location>
</feature>
<dbReference type="InterPro" id="IPR036938">
    <property type="entry name" value="PAP2/HPO_sf"/>
</dbReference>
<dbReference type="EMBL" id="RWKW01000002">
    <property type="protein sequence ID" value="RST88295.1"/>
    <property type="molecule type" value="Genomic_DNA"/>
</dbReference>
<evidence type="ECO:0000256" key="1">
    <source>
        <dbReference type="SAM" id="Phobius"/>
    </source>
</evidence>
<feature type="transmembrane region" description="Helical" evidence="1">
    <location>
        <begin position="176"/>
        <end position="194"/>
    </location>
</feature>
<reference evidence="3 4" key="1">
    <citation type="submission" date="2018-12" db="EMBL/GenBank/DDBJ databases">
        <title>Mesorhizobium carbonis sp. nov., isolated from coal mine water.</title>
        <authorList>
            <person name="Xin W."/>
            <person name="Xu Z."/>
            <person name="Xiang F."/>
            <person name="Zhang J."/>
            <person name="Xi L."/>
            <person name="Liu J."/>
        </authorList>
    </citation>
    <scope>NUCLEOTIDE SEQUENCE [LARGE SCALE GENOMIC DNA]</scope>
    <source>
        <strain evidence="3 4">B2.3</strain>
    </source>
</reference>
<proteinExistence type="predicted"/>
<feature type="transmembrane region" description="Helical" evidence="1">
    <location>
        <begin position="150"/>
        <end position="170"/>
    </location>
</feature>
<keyword evidence="1" id="KW-1133">Transmembrane helix</keyword>
<dbReference type="Gene3D" id="1.20.144.10">
    <property type="entry name" value="Phosphatidic acid phosphatase type 2/haloperoxidase"/>
    <property type="match status" value="1"/>
</dbReference>
<keyword evidence="4" id="KW-1185">Reference proteome</keyword>
<keyword evidence="1" id="KW-0472">Membrane</keyword>
<dbReference type="InterPro" id="IPR000326">
    <property type="entry name" value="PAP2/HPO"/>
</dbReference>
<gene>
    <name evidence="3" type="ORF">EJC49_00920</name>
</gene>
<feature type="domain" description="Phosphatidic acid phosphatase type 2/haloperoxidase" evidence="2">
    <location>
        <begin position="70"/>
        <end position="191"/>
    </location>
</feature>
<evidence type="ECO:0000259" key="2">
    <source>
        <dbReference type="SMART" id="SM00014"/>
    </source>
</evidence>
<keyword evidence="1" id="KW-0812">Transmembrane</keyword>
<evidence type="ECO:0000313" key="3">
    <source>
        <dbReference type="EMBL" id="RST88295.1"/>
    </source>
</evidence>
<dbReference type="SUPFAM" id="SSF48317">
    <property type="entry name" value="Acid phosphatase/Vanadium-dependent haloperoxidase"/>
    <property type="match status" value="1"/>
</dbReference>
<sequence length="254" mass="27764">MIMPWIDLAVTGMFAAPDGSFPLSRHPLLISIRDVNRVVPQLLLPAMGVILFVHAFIQGINWLPRPHRALFVLGVYAIGSGLVVSVLKEIVERARPGDTTVFGGTAPYTIPWQLADACERNCSFSSGEAGSAAALMSVVVLAPAPLRPMLFLLLLPAAITFSLLRVAFGRHFLSDVFVSWLLIAIVAVLLWRWFKANEGKIDRAIVGSGLPIARAADRVFRVSAAIRAVLRARAVYQPALTVAVHRAMSWPRRR</sequence>
<organism evidence="3 4">
    <name type="scientific">Aquibium carbonis</name>
    <dbReference type="NCBI Taxonomy" id="2495581"/>
    <lineage>
        <taxon>Bacteria</taxon>
        <taxon>Pseudomonadati</taxon>
        <taxon>Pseudomonadota</taxon>
        <taxon>Alphaproteobacteria</taxon>
        <taxon>Hyphomicrobiales</taxon>
        <taxon>Phyllobacteriaceae</taxon>
        <taxon>Aquibium</taxon>
    </lineage>
</organism>
<dbReference type="SMART" id="SM00014">
    <property type="entry name" value="acidPPc"/>
    <property type="match status" value="1"/>
</dbReference>
<feature type="transmembrane region" description="Helical" evidence="1">
    <location>
        <begin position="42"/>
        <end position="63"/>
    </location>
</feature>
<dbReference type="OrthoDB" id="9813524at2"/>
<name>A0A3R9YB42_9HYPH</name>
<comment type="caution">
    <text evidence="3">The sequence shown here is derived from an EMBL/GenBank/DDBJ whole genome shotgun (WGS) entry which is preliminary data.</text>
</comment>
<dbReference type="Pfam" id="PF01569">
    <property type="entry name" value="PAP2"/>
    <property type="match status" value="1"/>
</dbReference>
<dbReference type="Proteomes" id="UP000278398">
    <property type="component" value="Unassembled WGS sequence"/>
</dbReference>
<evidence type="ECO:0000313" key="4">
    <source>
        <dbReference type="Proteomes" id="UP000278398"/>
    </source>
</evidence>
<dbReference type="AlphaFoldDB" id="A0A3R9YB42"/>
<protein>
    <submittedName>
        <fullName evidence="3">Phosphatase PAP2 family protein</fullName>
    </submittedName>
</protein>
<dbReference type="RefSeq" id="WP_126697569.1">
    <property type="nucleotide sequence ID" value="NZ_RWKW01000002.1"/>
</dbReference>